<dbReference type="EMBL" id="UZAF01017895">
    <property type="protein sequence ID" value="VDO45956.1"/>
    <property type="molecule type" value="Genomic_DNA"/>
</dbReference>
<dbReference type="STRING" id="6290.A0A0N4WMT1"/>
<reference evidence="1 2" key="2">
    <citation type="submission" date="2018-11" db="EMBL/GenBank/DDBJ databases">
        <authorList>
            <consortium name="Pathogen Informatics"/>
        </authorList>
    </citation>
    <scope>NUCLEOTIDE SEQUENCE [LARGE SCALE GENOMIC DNA]</scope>
    <source>
        <strain evidence="1 2">MHpl1</strain>
    </source>
</reference>
<evidence type="ECO:0000313" key="1">
    <source>
        <dbReference type="EMBL" id="VDO45956.1"/>
    </source>
</evidence>
<dbReference type="WBParaSite" id="HPLM_0001253701-mRNA-1">
    <property type="protein sequence ID" value="HPLM_0001253701-mRNA-1"/>
    <property type="gene ID" value="HPLM_0001253701"/>
</dbReference>
<accession>A0A0N4WMT1</accession>
<dbReference type="AlphaFoldDB" id="A0A0N4WMT1"/>
<name>A0A0N4WMT1_HAEPC</name>
<reference evidence="3" key="1">
    <citation type="submission" date="2017-02" db="UniProtKB">
        <authorList>
            <consortium name="WormBaseParasite"/>
        </authorList>
    </citation>
    <scope>IDENTIFICATION</scope>
</reference>
<evidence type="ECO:0000313" key="3">
    <source>
        <dbReference type="WBParaSite" id="HPLM_0001253701-mRNA-1"/>
    </source>
</evidence>
<keyword evidence="2" id="KW-1185">Reference proteome</keyword>
<proteinExistence type="predicted"/>
<dbReference type="Proteomes" id="UP000268014">
    <property type="component" value="Unassembled WGS sequence"/>
</dbReference>
<dbReference type="OrthoDB" id="446723at2759"/>
<protein>
    <submittedName>
        <fullName evidence="3">DUF1758 domain-containing protein</fullName>
    </submittedName>
</protein>
<gene>
    <name evidence="1" type="ORF">HPLM_LOCUS12529</name>
</gene>
<organism evidence="3">
    <name type="scientific">Haemonchus placei</name>
    <name type="common">Barber's pole worm</name>
    <dbReference type="NCBI Taxonomy" id="6290"/>
    <lineage>
        <taxon>Eukaryota</taxon>
        <taxon>Metazoa</taxon>
        <taxon>Ecdysozoa</taxon>
        <taxon>Nematoda</taxon>
        <taxon>Chromadorea</taxon>
        <taxon>Rhabditida</taxon>
        <taxon>Rhabditina</taxon>
        <taxon>Rhabditomorpha</taxon>
        <taxon>Strongyloidea</taxon>
        <taxon>Trichostrongylidae</taxon>
        <taxon>Haemonchus</taxon>
    </lineage>
</organism>
<sequence length="157" mass="17285">MLEQVELDQFHSGSALPTLFLGYVINDHLVPGSLPEGSLCGLCCYVGCPPTPGSIARKLAFHPPKKGVSYTVHLADNPRKIIKGADELEGQKFFITPTPLEMTTVFDYERLLDRTKVSCCVESKYDTIDSRNISLVSQGWQIVGRTTAYDLSGTRTC</sequence>
<evidence type="ECO:0000313" key="2">
    <source>
        <dbReference type="Proteomes" id="UP000268014"/>
    </source>
</evidence>